<keyword evidence="2" id="KW-1133">Transmembrane helix</keyword>
<accession>A0ABD4ADY4</accession>
<dbReference type="InterPro" id="IPR007168">
    <property type="entry name" value="Phageshock_PspC_N"/>
</dbReference>
<feature type="transmembrane region" description="Helical" evidence="2">
    <location>
        <begin position="66"/>
        <end position="92"/>
    </location>
</feature>
<feature type="compositionally biased region" description="Gly residues" evidence="1">
    <location>
        <begin position="230"/>
        <end position="241"/>
    </location>
</feature>
<evidence type="ECO:0000313" key="4">
    <source>
        <dbReference type="EMBL" id="KJY53708.1"/>
    </source>
</evidence>
<feature type="transmembrane region" description="Helical" evidence="2">
    <location>
        <begin position="112"/>
        <end position="145"/>
    </location>
</feature>
<organism evidence="4 5">
    <name type="scientific">Bifidobacterium coryneforme</name>
    <dbReference type="NCBI Taxonomy" id="1687"/>
    <lineage>
        <taxon>Bacteria</taxon>
        <taxon>Bacillati</taxon>
        <taxon>Actinomycetota</taxon>
        <taxon>Actinomycetes</taxon>
        <taxon>Bifidobacteriales</taxon>
        <taxon>Bifidobacteriaceae</taxon>
        <taxon>Bifidobacterium</taxon>
    </lineage>
</organism>
<protein>
    <submittedName>
        <fullName evidence="4">Phage shock protein C, PspC</fullName>
    </submittedName>
</protein>
<feature type="region of interest" description="Disordered" evidence="1">
    <location>
        <begin position="167"/>
        <end position="189"/>
    </location>
</feature>
<evidence type="ECO:0000259" key="3">
    <source>
        <dbReference type="Pfam" id="PF04024"/>
    </source>
</evidence>
<feature type="domain" description="Phage shock protein PspC N-terminal" evidence="3">
    <location>
        <begin position="41"/>
        <end position="94"/>
    </location>
</feature>
<gene>
    <name evidence="4" type="ORF">JF68_10690</name>
</gene>
<feature type="compositionally biased region" description="Low complexity" evidence="1">
    <location>
        <begin position="304"/>
        <end position="317"/>
    </location>
</feature>
<evidence type="ECO:0000256" key="2">
    <source>
        <dbReference type="SAM" id="Phobius"/>
    </source>
</evidence>
<name>A0ABD4ADY4_9BIFI</name>
<keyword evidence="2" id="KW-0472">Membrane</keyword>
<feature type="region of interest" description="Disordered" evidence="1">
    <location>
        <begin position="230"/>
        <end position="329"/>
    </location>
</feature>
<proteinExistence type="predicted"/>
<feature type="transmembrane region" description="Helical" evidence="2">
    <location>
        <begin position="401"/>
        <end position="422"/>
    </location>
</feature>
<evidence type="ECO:0000256" key="1">
    <source>
        <dbReference type="SAM" id="MobiDB-lite"/>
    </source>
</evidence>
<feature type="transmembrane region" description="Helical" evidence="2">
    <location>
        <begin position="373"/>
        <end position="394"/>
    </location>
</feature>
<comment type="caution">
    <text evidence="4">The sequence shown here is derived from an EMBL/GenBank/DDBJ whole genome shotgun (WGS) entry which is preliminary data.</text>
</comment>
<feature type="compositionally biased region" description="Acidic residues" evidence="1">
    <location>
        <begin position="627"/>
        <end position="641"/>
    </location>
</feature>
<feature type="compositionally biased region" description="Pro residues" evidence="1">
    <location>
        <begin position="178"/>
        <end position="189"/>
    </location>
</feature>
<dbReference type="EMBL" id="JXBX01000009">
    <property type="protein sequence ID" value="KJY53708.1"/>
    <property type="molecule type" value="Genomic_DNA"/>
</dbReference>
<dbReference type="Proteomes" id="UP000033652">
    <property type="component" value="Unassembled WGS sequence"/>
</dbReference>
<feature type="region of interest" description="Disordered" evidence="1">
    <location>
        <begin position="604"/>
        <end position="641"/>
    </location>
</feature>
<reference evidence="4 5" key="1">
    <citation type="submission" date="2014-12" db="EMBL/GenBank/DDBJ databases">
        <title>Comparative genomics of the lactic acid bacteria isolated from the honey bee gut.</title>
        <authorList>
            <person name="Ellegaard K.M."/>
            <person name="Tamarit D."/>
            <person name="Javelind E."/>
            <person name="Olofsson T."/>
            <person name="Andersson S.G."/>
            <person name="Vasquez A."/>
        </authorList>
    </citation>
    <scope>NUCLEOTIDE SEQUENCE [LARGE SCALE GENOMIC DNA]</scope>
    <source>
        <strain evidence="4 5">Bma6</strain>
    </source>
</reference>
<evidence type="ECO:0000313" key="5">
    <source>
        <dbReference type="Proteomes" id="UP000033652"/>
    </source>
</evidence>
<feature type="compositionally biased region" description="Basic and acidic residues" evidence="1">
    <location>
        <begin position="610"/>
        <end position="626"/>
    </location>
</feature>
<keyword evidence="2" id="KW-0812">Transmembrane</keyword>
<dbReference type="SUPFAM" id="SSF103473">
    <property type="entry name" value="MFS general substrate transporter"/>
    <property type="match status" value="1"/>
</dbReference>
<dbReference type="AlphaFoldDB" id="A0ABD4ADY4"/>
<feature type="transmembrane region" description="Helical" evidence="2">
    <location>
        <begin position="339"/>
        <end position="361"/>
    </location>
</feature>
<dbReference type="InterPro" id="IPR036259">
    <property type="entry name" value="MFS_trans_sf"/>
</dbReference>
<sequence>MPGQTSFCCNTSMSGYQNNRNGQPDERLSDKLFRMSRESYLVRPDDRWIGGVCGAIARRMGWNVALVRAVMILCIFLFGAGAAFYGFAWFVFPDSYGAIIAEDIRDGQWQGSMVGIIICWLLAAGALGIGVASFLIAGLLLYCLIRWSRQEALRYFAGNAGPDGGPNAAPGYGSGPLGPSPAGPGPYAPGPYGAQGPYGAGPYGYGSNGSGGFNPGAGASSGSGPGIGGSAPYGAGIGNSGPAGPDPRGQGIQNPGPYALGSGSPGWQGGQQPQAAWQPHSTGVGPDQHQSGTGGGPASPGVRAASYPSASAPAPAYTGLSPESRPRVRRLRRKPAGPGLVSLMLGLILVSGGVVWIAAVNPYRGLPDTIRMALVWAAAVTLVLGITILVLGCIGRRSGGLTPIAIISALVVLVLSCISIGVGNAEYAIRSNLDTYHTIRVGESGRKMGSTREEMERYRSGILLKGDVDHRGKAVIDLTDFEKNNGTHQVEMTDSDISTSGCPTGEIRLAALFADIEVILPQGCTYSFAHLGDDLLNYGPDVEPRLLMNRDWWKQQIQDRKENGLVPWYWSNFDQGDEKHMPDNPELNIMLRPDIGGHLEVTTRGTATLPERKAVNNDNHRNRYHDDDEDWYTDQGDEDDE</sequence>
<dbReference type="Pfam" id="PF04024">
    <property type="entry name" value="PspC"/>
    <property type="match status" value="1"/>
</dbReference>